<evidence type="ECO:0000256" key="6">
    <source>
        <dbReference type="SAM" id="MobiDB-lite"/>
    </source>
</evidence>
<evidence type="ECO:0000256" key="4">
    <source>
        <dbReference type="ARBA" id="ARBA00023235"/>
    </source>
</evidence>
<dbReference type="PANTHER" id="PTHR43811">
    <property type="entry name" value="FKBP-TYPE PEPTIDYL-PROLYL CIS-TRANS ISOMERASE FKPA"/>
    <property type="match status" value="1"/>
</dbReference>
<dbReference type="InterPro" id="IPR046357">
    <property type="entry name" value="PPIase_dom_sf"/>
</dbReference>
<evidence type="ECO:0000256" key="1">
    <source>
        <dbReference type="ARBA" id="ARBA00000971"/>
    </source>
</evidence>
<dbReference type="PROSITE" id="PS50059">
    <property type="entry name" value="FKBP_PPIASE"/>
    <property type="match status" value="1"/>
</dbReference>
<dbReference type="EMBL" id="BDRX01000144">
    <property type="protein sequence ID" value="GBF99063.1"/>
    <property type="molecule type" value="Genomic_DNA"/>
</dbReference>
<dbReference type="AlphaFoldDB" id="A0A2V0PLW8"/>
<dbReference type="InterPro" id="IPR006311">
    <property type="entry name" value="TAT_signal"/>
</dbReference>
<keyword evidence="3 5" id="KW-0697">Rotamase</keyword>
<dbReference type="PANTHER" id="PTHR43811:SF26">
    <property type="entry name" value="PEPTIDYL-PROLYL CIS-TRANS ISOMERASE FKBP16-1, CHLOROPLASTIC"/>
    <property type="match status" value="1"/>
</dbReference>
<keyword evidence="9" id="KW-1185">Reference proteome</keyword>
<dbReference type="InterPro" id="IPR001179">
    <property type="entry name" value="PPIase_FKBP_dom"/>
</dbReference>
<evidence type="ECO:0000313" key="8">
    <source>
        <dbReference type="EMBL" id="GBF99063.1"/>
    </source>
</evidence>
<comment type="catalytic activity">
    <reaction evidence="1 5">
        <text>[protein]-peptidylproline (omega=180) = [protein]-peptidylproline (omega=0)</text>
        <dbReference type="Rhea" id="RHEA:16237"/>
        <dbReference type="Rhea" id="RHEA-COMP:10747"/>
        <dbReference type="Rhea" id="RHEA-COMP:10748"/>
        <dbReference type="ChEBI" id="CHEBI:83833"/>
        <dbReference type="ChEBI" id="CHEBI:83834"/>
        <dbReference type="EC" id="5.2.1.8"/>
    </reaction>
</comment>
<feature type="domain" description="PPIase FKBP-type" evidence="7">
    <location>
        <begin position="118"/>
        <end position="226"/>
    </location>
</feature>
<organism evidence="8 9">
    <name type="scientific">Raphidocelis subcapitata</name>
    <dbReference type="NCBI Taxonomy" id="307507"/>
    <lineage>
        <taxon>Eukaryota</taxon>
        <taxon>Viridiplantae</taxon>
        <taxon>Chlorophyta</taxon>
        <taxon>core chlorophytes</taxon>
        <taxon>Chlorophyceae</taxon>
        <taxon>CS clade</taxon>
        <taxon>Sphaeropleales</taxon>
        <taxon>Selenastraceae</taxon>
        <taxon>Raphidocelis</taxon>
    </lineage>
</organism>
<dbReference type="Gene3D" id="3.10.50.40">
    <property type="match status" value="1"/>
</dbReference>
<name>A0A2V0PLW8_9CHLO</name>
<evidence type="ECO:0000259" key="7">
    <source>
        <dbReference type="PROSITE" id="PS50059"/>
    </source>
</evidence>
<protein>
    <recommendedName>
        <fullName evidence="2 5">peptidylprolyl isomerase</fullName>
        <ecNumber evidence="2 5">5.2.1.8</ecNumber>
    </recommendedName>
</protein>
<comment type="caution">
    <text evidence="8">The sequence shown here is derived from an EMBL/GenBank/DDBJ whole genome shotgun (WGS) entry which is preliminary data.</text>
</comment>
<reference evidence="8 9" key="1">
    <citation type="journal article" date="2018" name="Sci. Rep.">
        <title>Raphidocelis subcapitata (=Pseudokirchneriella subcapitata) provides an insight into genome evolution and environmental adaptations in the Sphaeropleales.</title>
        <authorList>
            <person name="Suzuki S."/>
            <person name="Yamaguchi H."/>
            <person name="Nakajima N."/>
            <person name="Kawachi M."/>
        </authorList>
    </citation>
    <scope>NUCLEOTIDE SEQUENCE [LARGE SCALE GENOMIC DNA]</scope>
    <source>
        <strain evidence="8 9">NIES-35</strain>
    </source>
</reference>
<gene>
    <name evidence="8" type="ORF">Rsub_11834</name>
</gene>
<dbReference type="OrthoDB" id="1902587at2759"/>
<evidence type="ECO:0000256" key="5">
    <source>
        <dbReference type="PROSITE-ProRule" id="PRU00277"/>
    </source>
</evidence>
<evidence type="ECO:0000313" key="9">
    <source>
        <dbReference type="Proteomes" id="UP000247498"/>
    </source>
</evidence>
<dbReference type="GO" id="GO:0003755">
    <property type="term" value="F:peptidyl-prolyl cis-trans isomerase activity"/>
    <property type="evidence" value="ECO:0007669"/>
    <property type="project" value="UniProtKB-KW"/>
</dbReference>
<accession>A0A2V0PLW8</accession>
<feature type="region of interest" description="Disordered" evidence="6">
    <location>
        <begin position="1"/>
        <end position="42"/>
    </location>
</feature>
<dbReference type="STRING" id="307507.A0A2V0PLW8"/>
<dbReference type="SUPFAM" id="SSF54534">
    <property type="entry name" value="FKBP-like"/>
    <property type="match status" value="1"/>
</dbReference>
<evidence type="ECO:0000256" key="3">
    <source>
        <dbReference type="ARBA" id="ARBA00023110"/>
    </source>
</evidence>
<dbReference type="EC" id="5.2.1.8" evidence="2 5"/>
<dbReference type="InParanoid" id="A0A2V0PLW8"/>
<proteinExistence type="predicted"/>
<dbReference type="Pfam" id="PF00254">
    <property type="entry name" value="FKBP_C"/>
    <property type="match status" value="1"/>
</dbReference>
<evidence type="ECO:0000256" key="2">
    <source>
        <dbReference type="ARBA" id="ARBA00013194"/>
    </source>
</evidence>
<keyword evidence="4 5" id="KW-0413">Isomerase</keyword>
<dbReference type="FunCoup" id="A0A2V0PLW8">
    <property type="interactions" value="462"/>
</dbReference>
<dbReference type="PROSITE" id="PS51318">
    <property type="entry name" value="TAT"/>
    <property type="match status" value="1"/>
</dbReference>
<dbReference type="Proteomes" id="UP000247498">
    <property type="component" value="Unassembled WGS sequence"/>
</dbReference>
<sequence length="229" mass="23635">MRQAAGAGRQSVAGQGASGPTPPLRAPSSTVKAPAQPETSLARRQLLGGLAAGAAIAAAPRAATAAPAAAPQARAPGDWTTPGLAVPEDPSAPRFFRTASGVKVQELARGAGPSAAEGDTVLFDYTLRRADGYFVYATVEGASFQPRDVPVGPVSFRLGGGQLVPGLEETLIGMQPGGRRRALVPPEQGYTSSALGPQPPTFATRRQLANHSREPLLFEVELLRVNAQR</sequence>